<dbReference type="EMBL" id="BSXG01000066">
    <property type="protein sequence ID" value="GME33856.1"/>
    <property type="molecule type" value="Genomic_DNA"/>
</dbReference>
<proteinExistence type="predicted"/>
<evidence type="ECO:0000313" key="1">
    <source>
        <dbReference type="EMBL" id="GME33856.1"/>
    </source>
</evidence>
<gene>
    <name evidence="1" type="primary">g1174</name>
    <name evidence="1" type="ORF">NpPPO83_00001174</name>
</gene>
<accession>A0ACB5SBQ5</accession>
<organism evidence="1 2">
    <name type="scientific">Neofusicoccum parvum</name>
    <dbReference type="NCBI Taxonomy" id="310453"/>
    <lineage>
        <taxon>Eukaryota</taxon>
        <taxon>Fungi</taxon>
        <taxon>Dikarya</taxon>
        <taxon>Ascomycota</taxon>
        <taxon>Pezizomycotina</taxon>
        <taxon>Dothideomycetes</taxon>
        <taxon>Dothideomycetes incertae sedis</taxon>
        <taxon>Botryosphaeriales</taxon>
        <taxon>Botryosphaeriaceae</taxon>
        <taxon>Neofusicoccum</taxon>
    </lineage>
</organism>
<comment type="caution">
    <text evidence="1">The sequence shown here is derived from an EMBL/GenBank/DDBJ whole genome shotgun (WGS) entry which is preliminary data.</text>
</comment>
<keyword evidence="2" id="KW-1185">Reference proteome</keyword>
<evidence type="ECO:0000313" key="2">
    <source>
        <dbReference type="Proteomes" id="UP001165186"/>
    </source>
</evidence>
<dbReference type="Proteomes" id="UP001165186">
    <property type="component" value="Unassembled WGS sequence"/>
</dbReference>
<name>A0ACB5SBQ5_9PEZI</name>
<reference evidence="1" key="1">
    <citation type="submission" date="2024-09" db="EMBL/GenBank/DDBJ databases">
        <title>Draft Genome Sequences of Neofusicoccum parvum.</title>
        <authorList>
            <person name="Ashida A."/>
            <person name="Camagna M."/>
            <person name="Tanaka A."/>
            <person name="Takemoto D."/>
        </authorList>
    </citation>
    <scope>NUCLEOTIDE SEQUENCE</scope>
    <source>
        <strain evidence="1">PPO83</strain>
    </source>
</reference>
<sequence length="276" mass="28458">MATEAPQAFNLPPSLSLANKTAIVTGASRGIGAHLAFSLAQRGANVALIYTSDSSQPLAEKVAADIRALPGRKACLVQADMSAPDCGEKIVQGTLSGLATQTIELVVLNAAIGERTPLDSETTAAEQAAAFDRTFHTNVRGPALLVRALLPLFPTTPAAANRIVAVSSLNARLHFAGWADYSASKAALESLTRSWARELAAPYRLTANAVVVGPTATERAPPDPVARERAKGLATAEARLGSVRDVAECVGWLLAPGSAWVNGDCVGCHGGAVFGA</sequence>
<protein>
    <submittedName>
        <fullName evidence="1">Uncharacterized protein</fullName>
    </submittedName>
</protein>